<dbReference type="InterPro" id="IPR020806">
    <property type="entry name" value="PKS_PP-bd"/>
</dbReference>
<evidence type="ECO:0000259" key="6">
    <source>
        <dbReference type="PROSITE" id="PS50075"/>
    </source>
</evidence>
<protein>
    <submittedName>
        <fullName evidence="9">SDR family NAD(P)-dependent oxidoreductase</fullName>
    </submittedName>
</protein>
<dbReference type="Pfam" id="PF16197">
    <property type="entry name" value="KAsynt_C_assoc"/>
    <property type="match status" value="2"/>
</dbReference>
<keyword evidence="2" id="KW-0597">Phosphoprotein</keyword>
<dbReference type="EMBL" id="WHJG01000021">
    <property type="protein sequence ID" value="NHZ81424.1"/>
    <property type="molecule type" value="Genomic_DNA"/>
</dbReference>
<dbReference type="InterPro" id="IPR016039">
    <property type="entry name" value="Thiolase-like"/>
</dbReference>
<dbReference type="Gene3D" id="3.40.50.720">
    <property type="entry name" value="NAD(P)-binding Rossmann-like Domain"/>
    <property type="match status" value="3"/>
</dbReference>
<feature type="region of interest" description="N-terminal hotdog fold" evidence="5">
    <location>
        <begin position="4089"/>
        <end position="4197"/>
    </location>
</feature>
<dbReference type="Gene3D" id="3.30.70.3290">
    <property type="match status" value="1"/>
</dbReference>
<dbReference type="Gene3D" id="3.40.50.1820">
    <property type="entry name" value="alpha/beta hydrolase"/>
    <property type="match status" value="1"/>
</dbReference>
<dbReference type="InterPro" id="IPR036291">
    <property type="entry name" value="NAD(P)-bd_dom_sf"/>
</dbReference>
<dbReference type="InterPro" id="IPR020841">
    <property type="entry name" value="PKS_Beta-ketoAc_synthase_dom"/>
</dbReference>
<keyword evidence="3" id="KW-0808">Transferase</keyword>
<dbReference type="Gene3D" id="1.10.1240.100">
    <property type="match status" value="4"/>
</dbReference>
<dbReference type="Pfam" id="PF22621">
    <property type="entry name" value="CurL-like_PKS_C"/>
    <property type="match status" value="2"/>
</dbReference>
<accession>A0ABX0NF57</accession>
<feature type="domain" description="Carrier" evidence="6">
    <location>
        <begin position="3362"/>
        <end position="3436"/>
    </location>
</feature>
<evidence type="ECO:0000256" key="2">
    <source>
        <dbReference type="ARBA" id="ARBA00022553"/>
    </source>
</evidence>
<evidence type="ECO:0000313" key="9">
    <source>
        <dbReference type="EMBL" id="NHZ81424.1"/>
    </source>
</evidence>
<dbReference type="Pfam" id="PF00975">
    <property type="entry name" value="Thioesterase"/>
    <property type="match status" value="1"/>
</dbReference>
<dbReference type="SMART" id="SM00822">
    <property type="entry name" value="PKS_KR"/>
    <property type="match status" value="3"/>
</dbReference>
<dbReference type="InterPro" id="IPR049551">
    <property type="entry name" value="PKS_DH_C"/>
</dbReference>
<dbReference type="InterPro" id="IPR029063">
    <property type="entry name" value="SAM-dependent_MTases_sf"/>
</dbReference>
<dbReference type="Pfam" id="PF08242">
    <property type="entry name" value="Methyltransf_12"/>
    <property type="match status" value="1"/>
</dbReference>
<dbReference type="InterPro" id="IPR020802">
    <property type="entry name" value="TesA-like"/>
</dbReference>
<dbReference type="InterPro" id="IPR014031">
    <property type="entry name" value="Ketoacyl_synth_C"/>
</dbReference>
<gene>
    <name evidence="9" type="ORF">F2P44_19400</name>
</gene>
<dbReference type="PROSITE" id="PS00012">
    <property type="entry name" value="PHOSPHOPANTETHEINE"/>
    <property type="match status" value="1"/>
</dbReference>
<evidence type="ECO:0000256" key="4">
    <source>
        <dbReference type="ARBA" id="ARBA00023268"/>
    </source>
</evidence>
<dbReference type="PROSITE" id="PS00606">
    <property type="entry name" value="KS3_1"/>
    <property type="match status" value="3"/>
</dbReference>
<evidence type="ECO:0000256" key="1">
    <source>
        <dbReference type="ARBA" id="ARBA00022450"/>
    </source>
</evidence>
<dbReference type="SMART" id="SM00823">
    <property type="entry name" value="PKS_PP"/>
    <property type="match status" value="5"/>
</dbReference>
<dbReference type="Proteomes" id="UP000621455">
    <property type="component" value="Unassembled WGS sequence"/>
</dbReference>
<dbReference type="SUPFAM" id="SSF53335">
    <property type="entry name" value="S-adenosyl-L-methionine-dependent methyltransferases"/>
    <property type="match status" value="1"/>
</dbReference>
<dbReference type="InterPro" id="IPR049900">
    <property type="entry name" value="PKS_mFAS_DH"/>
</dbReference>
<dbReference type="Gene3D" id="1.10.1200.10">
    <property type="entry name" value="ACP-like"/>
    <property type="match status" value="6"/>
</dbReference>
<feature type="region of interest" description="C-terminal hotdog fold" evidence="5">
    <location>
        <begin position="4208"/>
        <end position="4346"/>
    </location>
</feature>
<feature type="domain" description="Ketosynthase family 3 (KS3)" evidence="7">
    <location>
        <begin position="2786"/>
        <end position="3213"/>
    </location>
</feature>
<reference evidence="9 10" key="1">
    <citation type="submission" date="2019-10" db="EMBL/GenBank/DDBJ databases">
        <title>Taxonomy of Antarctic Massilia spp.: description of Massilia rubra sp. nov., Massilia aquatica sp. nov., Massilia mucilaginosa sp. nov., Massilia frigida sp. nov. isolated from streams, lakes and regoliths.</title>
        <authorList>
            <person name="Holochova P."/>
            <person name="Sedlacek I."/>
            <person name="Kralova S."/>
            <person name="Maslanova I."/>
            <person name="Busse H.-J."/>
            <person name="Stankova E."/>
            <person name="Vrbovska V."/>
            <person name="Kovarovic V."/>
            <person name="Bartak M."/>
            <person name="Svec P."/>
            <person name="Pantucek R."/>
        </authorList>
    </citation>
    <scope>NUCLEOTIDE SEQUENCE [LARGE SCALE GENOMIC DNA]</scope>
    <source>
        <strain evidence="9 10">CCM 8695</strain>
    </source>
</reference>
<dbReference type="PANTHER" id="PTHR43775:SF37">
    <property type="entry name" value="SI:DKEY-61P9.11"/>
    <property type="match status" value="1"/>
</dbReference>
<dbReference type="InterPro" id="IPR013968">
    <property type="entry name" value="PKS_KR"/>
</dbReference>
<feature type="domain" description="Ketosynthase family 3 (KS3)" evidence="7">
    <location>
        <begin position="1734"/>
        <end position="2154"/>
    </location>
</feature>
<feature type="active site" description="Proton donor; for dehydratase activity" evidence="5">
    <location>
        <position position="791"/>
    </location>
</feature>
<dbReference type="Pfam" id="PF08659">
    <property type="entry name" value="KR"/>
    <property type="match status" value="3"/>
</dbReference>
<dbReference type="SUPFAM" id="SSF53901">
    <property type="entry name" value="Thiolase-like"/>
    <property type="match status" value="4"/>
</dbReference>
<dbReference type="PROSITE" id="PS52019">
    <property type="entry name" value="PKS_MFAS_DH"/>
    <property type="match status" value="2"/>
</dbReference>
<dbReference type="InterPro" id="IPR001031">
    <property type="entry name" value="Thioesterase"/>
</dbReference>
<feature type="domain" description="PKS/mFAS DH" evidence="8">
    <location>
        <begin position="4089"/>
        <end position="4346"/>
    </location>
</feature>
<dbReference type="InterPro" id="IPR050091">
    <property type="entry name" value="PKS_NRPS_Biosynth_Enz"/>
</dbReference>
<dbReference type="SMART" id="SM00826">
    <property type="entry name" value="PKS_DH"/>
    <property type="match status" value="2"/>
</dbReference>
<evidence type="ECO:0000313" key="10">
    <source>
        <dbReference type="Proteomes" id="UP000621455"/>
    </source>
</evidence>
<dbReference type="Gene3D" id="3.10.129.110">
    <property type="entry name" value="Polyketide synthase dehydratase"/>
    <property type="match status" value="2"/>
</dbReference>
<dbReference type="InterPro" id="IPR009081">
    <property type="entry name" value="PP-bd_ACP"/>
</dbReference>
<name>A0ABX0NF57_9BURK</name>
<dbReference type="PANTHER" id="PTHR43775">
    <property type="entry name" value="FATTY ACID SYNTHASE"/>
    <property type="match status" value="1"/>
</dbReference>
<dbReference type="Pfam" id="PF00550">
    <property type="entry name" value="PP-binding"/>
    <property type="match status" value="5"/>
</dbReference>
<keyword evidence="4" id="KW-0511">Multifunctional enzyme</keyword>
<dbReference type="CDD" id="cd00833">
    <property type="entry name" value="PKS"/>
    <property type="match status" value="4"/>
</dbReference>
<feature type="domain" description="Carrier" evidence="6">
    <location>
        <begin position="4824"/>
        <end position="4897"/>
    </location>
</feature>
<feature type="active site" description="Proton donor; for dehydratase activity" evidence="5">
    <location>
        <position position="4265"/>
    </location>
</feature>
<dbReference type="InterPro" id="IPR006162">
    <property type="entry name" value="Ppantetheine_attach_site"/>
</dbReference>
<dbReference type="Pfam" id="PF14765">
    <property type="entry name" value="PS-DH"/>
    <property type="match status" value="2"/>
</dbReference>
<dbReference type="InterPro" id="IPR036736">
    <property type="entry name" value="ACP-like_sf"/>
</dbReference>
<feature type="region of interest" description="C-terminal hotdog fold" evidence="5">
    <location>
        <begin position="729"/>
        <end position="868"/>
    </location>
</feature>
<dbReference type="PROSITE" id="PS52004">
    <property type="entry name" value="KS3_2"/>
    <property type="match status" value="4"/>
</dbReference>
<feature type="domain" description="Carrier" evidence="6">
    <location>
        <begin position="3454"/>
        <end position="3531"/>
    </location>
</feature>
<dbReference type="SMART" id="SM00824">
    <property type="entry name" value="PKS_TE"/>
    <property type="match status" value="1"/>
</dbReference>
<dbReference type="Pfam" id="PF02801">
    <property type="entry name" value="Ketoacyl-synt_C"/>
    <property type="match status" value="4"/>
</dbReference>
<feature type="domain" description="Carrier" evidence="6">
    <location>
        <begin position="2684"/>
        <end position="2758"/>
    </location>
</feature>
<feature type="active site" description="Proton acceptor; for dehydratase activity" evidence="5">
    <location>
        <position position="643"/>
    </location>
</feature>
<dbReference type="InterPro" id="IPR057326">
    <property type="entry name" value="KR_dom"/>
</dbReference>
<dbReference type="InterPro" id="IPR049552">
    <property type="entry name" value="PKS_DH_N"/>
</dbReference>
<organism evidence="9 10">
    <name type="scientific">Massilia frigida</name>
    <dbReference type="NCBI Taxonomy" id="2609281"/>
    <lineage>
        <taxon>Bacteria</taxon>
        <taxon>Pseudomonadati</taxon>
        <taxon>Pseudomonadota</taxon>
        <taxon>Betaproteobacteria</taxon>
        <taxon>Burkholderiales</taxon>
        <taxon>Oxalobacteraceae</taxon>
        <taxon>Telluria group</taxon>
        <taxon>Massilia</taxon>
    </lineage>
</organism>
<sequence length="5254" mass="555583">MRPRWRPWTTIRSGIEADMTTFKETVLRMVARKELSAAQAMNLIGNVHASASATAPAPAPAGRQPVAIIGMSGRFPGANDAEAYWQNLRSGVSSVGPIPPSRWDLAQLYEADPQTRGKDFCQRGGLVDGIDEFDCAFFNISAKEAQLIDPQQRLFLEEASGALEHAGMTSARLDGVRCGVFAGVAGGDFIHQISDEGIKPDAYAFMGNASSILAARISYHLNLKGPSVAIDTACSSSLVAIHLACESLALGTSDLALAGGVCVLNTPNFYMAGSKAGMLSKKGACSTFDRSADGFVPAEGVGVIVLKPLDLALADGDNILCVIEGSAINQDGRTNGITAPSAPSQTALALEVYEKFGIDPATIGYVEAHGTGTALGDPIEIEALTAAFRKFTAARGFCAIGSSKTNIGHAMSASGMAGMIKVLKALEAAELPPSLNFEHENPAIGFAATPFHVNTTLAPWPTTAGAPRRAAISSFGFSGTNAHLVIAQAPARARAEARHQTLPFVVSAKTRTALEHNCLALARWLEQRPEAPLDSVSWTLLTGRDHHAHRVVLHAATRAALIDLLRAPIGGTDAALPRADEQFGTQTPPRIGLPTYCFERRKHALGVSTKPKLTSAPHPLLDHAGADGFHSLWDASLPFVRDHRVLGRHIVPGACFLELALAATGARALADVVLRSPLHIDAQAAGVELRLQPDGAFSILGAGVTVASGRTVAASGAPGAALDLDKWLNGAGVDVDALLARFDSAGVVLGPYCRGLQRLWLGEGEALAQLQLAPGEARSIGYYTLHPTLVDGAFQAAMALLAQTSQAVLVPASIGAVAVHSPLPAICYAHVRLTGARSFEMTLVDEAGAVLASLTQFGVAELHPAPAPQRSGEPALRYYRPEWIAAPAPAGDATVPGLTLLVRAPDVIFDAAPAGQLLDVVLGEHSMSVGPGQWQVDATLPAAFAQLVAQLKPIERVIFLGGRADPQRDLVGLLHLLQALPQDGARALPVVVCAPPQGAALLGFAQTVSREEPHLRVCAMESDDPGAAWNEAPATQAGEVLAVRAGQRYRRTLIEHVPAAHAASRLRRGGVYLIAGGAGGIGLVLARYLASQYDARVVLVGRRALTLALPEAIVYRQADITDAEALAAIVADTRARCGAINGVFHAAMVLRDVRMKNMDAATLRAVLAPKLAGSTNLALLFAGQALDFMAFFSSANSFFGNAGQANYAAASMAQDAIALDLRERASFPVRGVNWGFWGDVGAVATPLHRQRALEHGIGAIGVEEGLAALEACLSSDQPQLMPMKVDPATLARMGLLVPTGDDDIAAAFAAVENHGRAALRRFFGPDGRLNLKVAPKYARLGAALEAMAAKPVEAHGGPITGWGAPFATLIDQCLAHYPAVLAGEKNPAEVLFPGGSTELVAPLYRDNPIVDRYNGRVVEALLSRVREILAQRERVRIFEVGAGTGGTTRAVLAALAADAGRVDFVFSDLSAGLVHKAKTELGPQYPFARFTTYDVERAPSTQGIDENSFDLALASNVLHATRNIGSSLRNVRSLLREGGELLLNESIQVFDFSTLTFGLTDGWWLYDDVAARLPHSPLLDEARWRAALAECFGRVELARAEPDAPQAVFIATARAPESRLAPAPVAVSAPVQPVAAVAPASADVAQFERVIARHLAAVLCVGAADIDPERRFSELGVDSISGLDLVKRVNASCATDLTVTVLYDYSNVKQLARHIAAAAPAAIVPASAEPARASAAIAVVGLAGRFPGARNADAFWRDLRDGVCRTGEVPAERWDVNSYYDADPSKPGKSPCKWGGFLDDIDKFDPAFFHMSGAEAEFTDPQQRLFIEEAWHALEDAGYSPSWLDDRRCGVFVGAGAGDYIHQMDPQNLQPQAFLGNGVSMLAARISYFLNLRGPALSVDTACSSSLLAVHLACQSIRSGECDMALAGGVFVSTTPSFHHLTGRLGMLTPNGLCRAFDDGADGFVPGEAVGAVVLRPLDAALRDGDYIYGVIAASGANQDGHSNGITAPSARSQAELETEVYQRAGIDPRSIGYVEAHGTGTRVGDPLEIEGLTRAFRHSTQDRQFCAIGSAKTNIGHAGPAAGIAGLIKVLLAMRHGEIPPSLHFERANGAIDFANSPFFVATARQAWPAAPLRAAVSAFGLSGTNVHVVIEQAPARAPLPARSSDASLLVVSAMSESALREQVEQMQAWLAGEGQRHDPHDIAYTLGACRKHHAHRAVLGAPANHALAARYLAGEQLDWESLYPAAAHRRVPLPGYPFSRERYWVDSAPATKPAALERVHVFGRRWIAQEGTPAAPPASLCLIGGSDADLTRLGALLAVPVGRDWHSASAIAMMPGCFDRLDTYLEVARAAPQARRVLVLHRDGEHAAVASAALHHSLRTVHPHMLWQTLEVDGDALAAIARELQTGVDGAELRHVDGARSLHAVVPMTLPRGEAPLRRDGVWWITGGAGRIGMQVARWLVDQCNARVIVTSRHAPPETPGRNIEFIGADVTDRAAMQQVFDAIRLRHGAVHGIVHAAGAIEPALLTDKSALGAVLAPKIEGARILDELTRDTPLDAFVMFSSLSALIGDFGQCDYASANRYLESFAEWRALRRPGRSVAIHWPLWADGGMGLAGSDQERYVASSGFDLLRSDSALRLLGQALAPGAPVLAVACGDIGRIEAALAPRQAAAMPALQVDAGIDALEQIVLQCTARIVRLPAEKLTRASRFSEVGLDSLNMKDLASALGQELGVPILPTAFFQHQSVAALAAHLEPSWAAARTAATPPAQPALEPAPAAKRAAGKPEPVAVVGISGCFPQSADIAALWEHLAAGDDCVTEVPAQRWDWRAYHASTGRAHDKSVSRWGGFMPDIGHFDSAFFGMSPREAVFMDPQHRLFLQHAWSALEDAGIRPSTLAGQAVGVWAGAQPNEYMRLIGDAGEARAQAALGNTQTMLANRVSYWFDLRGPSQTVDTACSSSLVAVHRAVQSLQQGECELALAGAVSAILSPDTYVLASQLGMLSADGRCKTFDSAANGYVKGEGVGVLVLKTLARAQADGDHVYGIIRASAEGHGGKASSLTAPNPQAQAELVFSAWKRAGVPIDSVSYVEAHGTGTELGDPLEVEALTTAFHALAREQGVTLAPGACGLGSIKSNIGHLEPAAGVAGMIKVLMAMRHRRLPATLHVKQVNPYLKLDGSPFRLMTEGSDWSGTVLRAGVSAFGFGGSNAHVALESVPPVPVEAGADFAAAVPLSAKTAAALRATVVRLCEHLEKAPVRWRDLVFTLQNGREQFEHRITLQASSTMDLLNQCRAWLGGAGLAAHADLPPISHGRRISLPTYPFERKHVWFDQGHQRPSVPAAETAAPVETIAISAAPAAAVPAGPGPLEEVRAILAELLYLEPQEIAGDARFVDLGLDSILSVEFAKKLQDRFSIDLRASRLYDHSSVAELAAHIGIPGVPDPQPVTPVPPPAPAPAVPSRSLDDIRAMLAELLYLERDDIADDAPFVELGLDSILAVEFAKKLQDRFSIDLRATRLYDYSRLSELAGWVDSMTAAAPLPAAAAPQVAAVPTPEVRPTDIAIVGMAGRFPGADNLDAFWRNLAAGVDSVTDVPRERWSVDELYPHKTYCRKGGFIDGVDQFDPLFFKISPQEAEWMDPQQRLFLEQAWLALEDAGMPDSALSGMRCAVFAGAGQGDYFRLMDPDSEAGAQFGMGNVSSILAARLAYFLNLKGPAVSLDTACSSSLVATHLAAQALVNGECDLALAGGVSLMITPQMHLLTCQTRMLSPEGHCKTFDTGANGFVPGEGVGVVVLKRLGDALAQGDRVYAVIRGSGINQDGRTNGMTAPSALSQTALAMSVYERYGIDPSTITCAEAHGTGTQLGDPIEVDALTDAFRNYTANRQFCAIGSVKTNIGHLLPASGVAGLIKSVLMLRARKLAPTLHCQNENEKIDFATSPFYVNQVLRDWVPPAGVARRVAVSSFGFSGTNAHLVLEEWPVPPATPTPAGPLSFVVSARTPQALRRSCAALADWLEDGGSDVALADTAHTLAQRRTRHTHQRVVNAADRAALIVALRASGAASDTMLAPGAGQVVSLPAYPFERRRFWVPEKAVHPLIDSLEHSFSTATARKQFSAHHELLAQHVIAGTPTLPGATYVEIALACAARLLTPGARIIALRKVVWTRPFVAPAEATNMRFRPDADDIVFDSEYCRGRVVVIDRPAARRIDLQLDHAEEFSGEAVYAAFHSLGLEYGGALRGITSLRRDRQRVIARLEVPADFARYTLDPRVLDAALQTPIGFALGQDSAADAMLPYLLDSLIQHGPLVPGCLAIATLRQGEAPSFDIAIVTPEGELLVEISGFSSLPPRRDAGADAASYFGPQWRAAAAPPARAATAGHTLVLHAGIELGLGAHLAGAGPVTEVLLGSSWRPGAEGVSPLEIDHRSLSHWSQLAAALPDLGRVVFMAGLAGEPLTEGVALDQFQDMATLSLVRFVRAWVLAERMLPELVVLTNGIYRVLDGDAIMPQAAALAGLAGVLGKEFPAVGVAHLDLPGQDGPTGAAVAALVNEAAPGSAAWRAGQYYAQHLDPLALKAAGQPAFRRAGVYVIVGGGGGIGGALARHLAQVHQARIALVGRRPADAAIDASIAAITAAGGEAIYLRADLGDLAALEQARDAALARWGVVHGVIHSALALQDQTLARLDDDAFSATLRAKGRGTCMLAQAFDAVALDWLLVFSSTISFTRNAGQASYTAASTLQDATAAALALRRRWPVKIINWGFWGDVGVVATDRHRALARRHGVGSVTLADAVEAIERIVASHQQQVAVIRLLAPQPEAAPAPAVAPPAQAALGGADLDAVRAVVAGVLRTLDDELDNDAPFDVYGVDSLVAIDILHKLEPRFGALPATLLHRYNSIALLAAELSARGARAPAAPRQAPASSIAINGAGAGPRSFWVHSVLGETDWVTRLGVHLPASWPLHALRAPACDSGETPFATLEAMASAYLAEVRRIQPRGPYILGGYSFGGAVAFEMGRQLVQAGEQVRALILLDAFAPGSAALASLRAASWDGFLNTVVGALLERTRDVRLSERELAALTAPLLATANQCAPLLDHYNPEPCAMHTIMIRNRHSFIGPDSPLGLAAVKIDDDQPDHGWSTWLGEAPQIAAIDTDHFCLGLEPAIGAVAQQVIGFIEPQAQAVFSKVREHVRRILPHVDGARITMGASLHELGANSLDRVEVAICTMEDLQLTFAPTELAGVQDIASLVEVFLIHLRRRAGAVLVEGQA</sequence>
<feature type="domain" description="PKS/mFAS DH" evidence="8">
    <location>
        <begin position="611"/>
        <end position="868"/>
    </location>
</feature>
<dbReference type="Gene3D" id="3.40.50.150">
    <property type="entry name" value="Vaccinia Virus protein VP39"/>
    <property type="match status" value="1"/>
</dbReference>
<dbReference type="InterPro" id="IPR014030">
    <property type="entry name" value="Ketoacyl_synth_N"/>
</dbReference>
<evidence type="ECO:0000256" key="3">
    <source>
        <dbReference type="ARBA" id="ARBA00022679"/>
    </source>
</evidence>
<dbReference type="InterPro" id="IPR018201">
    <property type="entry name" value="Ketoacyl_synth_AS"/>
</dbReference>
<feature type="active site" description="Proton acceptor; for dehydratase activity" evidence="5">
    <location>
        <position position="4118"/>
    </location>
</feature>
<evidence type="ECO:0000259" key="8">
    <source>
        <dbReference type="PROSITE" id="PS52019"/>
    </source>
</evidence>
<evidence type="ECO:0000259" key="7">
    <source>
        <dbReference type="PROSITE" id="PS52004"/>
    </source>
</evidence>
<comment type="caution">
    <text evidence="9">The sequence shown here is derived from an EMBL/GenBank/DDBJ whole genome shotgun (WGS) entry which is preliminary data.</text>
</comment>
<feature type="domain" description="Ketosynthase family 3 (KS3)" evidence="7">
    <location>
        <begin position="63"/>
        <end position="488"/>
    </location>
</feature>
<dbReference type="Gene3D" id="3.40.47.10">
    <property type="match status" value="4"/>
</dbReference>
<dbReference type="SUPFAM" id="SSF47336">
    <property type="entry name" value="ACP-like"/>
    <property type="match status" value="6"/>
</dbReference>
<dbReference type="InterPro" id="IPR020807">
    <property type="entry name" value="PKS_DH"/>
</dbReference>
<keyword evidence="10" id="KW-1185">Reference proteome</keyword>
<dbReference type="SMART" id="SM01294">
    <property type="entry name" value="PKS_PP_betabranch"/>
    <property type="match status" value="4"/>
</dbReference>
<keyword evidence="1" id="KW-0596">Phosphopantetheine</keyword>
<dbReference type="InterPro" id="IPR032821">
    <property type="entry name" value="PKS_assoc"/>
</dbReference>
<dbReference type="PROSITE" id="PS50075">
    <property type="entry name" value="CARRIER"/>
    <property type="match status" value="5"/>
</dbReference>
<proteinExistence type="predicted"/>
<feature type="domain" description="Ketosynthase family 3 (KS3)" evidence="7">
    <location>
        <begin position="3554"/>
        <end position="3972"/>
    </location>
</feature>
<dbReference type="SUPFAM" id="SSF53474">
    <property type="entry name" value="alpha/beta-Hydrolases"/>
    <property type="match status" value="1"/>
</dbReference>
<dbReference type="InterPro" id="IPR013217">
    <property type="entry name" value="Methyltransf_12"/>
</dbReference>
<dbReference type="SUPFAM" id="SSF51735">
    <property type="entry name" value="NAD(P)-binding Rossmann-fold domains"/>
    <property type="match status" value="5"/>
</dbReference>
<feature type="domain" description="Carrier" evidence="6">
    <location>
        <begin position="1642"/>
        <end position="1719"/>
    </location>
</feature>
<feature type="region of interest" description="N-terminal hotdog fold" evidence="5">
    <location>
        <begin position="611"/>
        <end position="719"/>
    </location>
</feature>
<dbReference type="InterPro" id="IPR029058">
    <property type="entry name" value="AB_hydrolase_fold"/>
</dbReference>
<evidence type="ECO:0000256" key="5">
    <source>
        <dbReference type="PROSITE-ProRule" id="PRU01363"/>
    </source>
</evidence>
<dbReference type="Pfam" id="PF00109">
    <property type="entry name" value="ketoacyl-synt"/>
    <property type="match status" value="4"/>
</dbReference>
<dbReference type="Pfam" id="PF21089">
    <property type="entry name" value="PKS_DH_N"/>
    <property type="match status" value="2"/>
</dbReference>
<dbReference type="CDD" id="cd08953">
    <property type="entry name" value="KR_2_SDR_x"/>
    <property type="match status" value="2"/>
</dbReference>
<dbReference type="InterPro" id="IPR042104">
    <property type="entry name" value="PKS_dehydratase_sf"/>
</dbReference>
<dbReference type="SMART" id="SM00825">
    <property type="entry name" value="PKS_KS"/>
    <property type="match status" value="4"/>
</dbReference>